<reference evidence="6 7" key="1">
    <citation type="submission" date="2020-08" db="EMBL/GenBank/DDBJ databases">
        <title>Sequencing the genomes of 1000 actinobacteria strains.</title>
        <authorList>
            <person name="Klenk H.-P."/>
        </authorList>
    </citation>
    <scope>NUCLEOTIDE SEQUENCE [LARGE SCALE GENOMIC DNA]</scope>
    <source>
        <strain evidence="6 7">DSM 23694</strain>
    </source>
</reference>
<organism evidence="6 7">
    <name type="scientific">Neomicrococcus lactis</name>
    <dbReference type="NCBI Taxonomy" id="732241"/>
    <lineage>
        <taxon>Bacteria</taxon>
        <taxon>Bacillati</taxon>
        <taxon>Actinomycetota</taxon>
        <taxon>Actinomycetes</taxon>
        <taxon>Micrococcales</taxon>
        <taxon>Micrococcaceae</taxon>
        <taxon>Neomicrococcus</taxon>
    </lineage>
</organism>
<name>A0A7W8Y953_9MICC</name>
<evidence type="ECO:0000256" key="5">
    <source>
        <dbReference type="SAM" id="MobiDB-lite"/>
    </source>
</evidence>
<feature type="compositionally biased region" description="Polar residues" evidence="5">
    <location>
        <begin position="421"/>
        <end position="440"/>
    </location>
</feature>
<evidence type="ECO:0000256" key="2">
    <source>
        <dbReference type="ARBA" id="ARBA00009840"/>
    </source>
</evidence>
<feature type="region of interest" description="Disordered" evidence="5">
    <location>
        <begin position="416"/>
        <end position="440"/>
    </location>
</feature>
<dbReference type="PANTHER" id="PTHR30563">
    <property type="entry name" value="DNA RECOMBINATION PROTEIN RMUC"/>
    <property type="match status" value="1"/>
</dbReference>
<dbReference type="Pfam" id="PF02646">
    <property type="entry name" value="RmuC"/>
    <property type="match status" value="1"/>
</dbReference>
<dbReference type="Proteomes" id="UP000523863">
    <property type="component" value="Unassembled WGS sequence"/>
</dbReference>
<gene>
    <name evidence="6" type="ORF">BKA12_000216</name>
</gene>
<comment type="similarity">
    <text evidence="2">Belongs to the RmuC family.</text>
</comment>
<keyword evidence="4" id="KW-0233">DNA recombination</keyword>
<evidence type="ECO:0000256" key="1">
    <source>
        <dbReference type="ARBA" id="ARBA00003416"/>
    </source>
</evidence>
<keyword evidence="7" id="KW-1185">Reference proteome</keyword>
<evidence type="ECO:0000313" key="7">
    <source>
        <dbReference type="Proteomes" id="UP000523863"/>
    </source>
</evidence>
<keyword evidence="3" id="KW-0175">Coiled coil</keyword>
<dbReference type="GO" id="GO:0006310">
    <property type="term" value="P:DNA recombination"/>
    <property type="evidence" value="ECO:0007669"/>
    <property type="project" value="UniProtKB-KW"/>
</dbReference>
<evidence type="ECO:0000313" key="6">
    <source>
        <dbReference type="EMBL" id="MBB5597136.1"/>
    </source>
</evidence>
<protein>
    <submittedName>
        <fullName evidence="6">DNA recombination protein RmuC</fullName>
    </submittedName>
</protein>
<comment type="caution">
    <text evidence="6">The sequence shown here is derived from an EMBL/GenBank/DDBJ whole genome shotgun (WGS) entry which is preliminary data.</text>
</comment>
<proteinExistence type="inferred from homology"/>
<sequence length="440" mass="48197">MNDFTWLFVLCALLVGFLVGGAAVAVYSRRAYGPQLEDLRHGLFVEQQKVGDLQALNAGYDAEARLLRERCSEYELREEKASVRQEQDHSVLRALAPVAEQLQRVQLQVGQLERDRAAQFGQLSEQLARAATQDAELLKSTAQLTGALKSGQVRGTWGEVQLKRIVEAAGMLPHVDFREQVVTDQGQRPDMVVTLPGGKSIIVDSKVPLDAYLRAQDVDPLSSAEAAEQYSALLAQHSKALRAHVDTLASKSYWSALPGSPELVVCFLPAESFLSAAIQQDAGLLEHAFSKSVILASPASLLAVLKGLAVAWRQELLTENARELFEQTQTLYDRLGTMGTHINQLGRSLKSSVEKYNSFVGAMESRVLPSVRRIQDLDPGLGTPSSKSSEDRQAILKMSPLENAPRPLTATELIEERHLQDNASRSFAQRNSEGGLSETA</sequence>
<comment type="function">
    <text evidence="1">Involved in DNA recombination.</text>
</comment>
<dbReference type="AlphaFoldDB" id="A0A7W8Y953"/>
<dbReference type="RefSeq" id="WP_183640018.1">
    <property type="nucleotide sequence ID" value="NZ_JACHBL010000001.1"/>
</dbReference>
<dbReference type="EMBL" id="JACHBL010000001">
    <property type="protein sequence ID" value="MBB5597136.1"/>
    <property type="molecule type" value="Genomic_DNA"/>
</dbReference>
<evidence type="ECO:0000256" key="4">
    <source>
        <dbReference type="ARBA" id="ARBA00023172"/>
    </source>
</evidence>
<dbReference type="PANTHER" id="PTHR30563:SF0">
    <property type="entry name" value="DNA RECOMBINATION PROTEIN RMUC"/>
    <property type="match status" value="1"/>
</dbReference>
<accession>A0A7W8Y953</accession>
<evidence type="ECO:0000256" key="3">
    <source>
        <dbReference type="ARBA" id="ARBA00023054"/>
    </source>
</evidence>
<dbReference type="InterPro" id="IPR003798">
    <property type="entry name" value="DNA_recombination_RmuC"/>
</dbReference>